<dbReference type="STRING" id="299467.A0A443SQB9"/>
<feature type="domain" description="Peptidase A2" evidence="6">
    <location>
        <begin position="272"/>
        <end position="353"/>
    </location>
</feature>
<proteinExistence type="inferred from homology"/>
<dbReference type="Proteomes" id="UP000288716">
    <property type="component" value="Unassembled WGS sequence"/>
</dbReference>
<dbReference type="InterPro" id="IPR001995">
    <property type="entry name" value="Peptidase_A2_cat"/>
</dbReference>
<protein>
    <submittedName>
        <fullName evidence="7">Protein DDI1 2-like isoform X1</fullName>
    </submittedName>
</protein>
<dbReference type="PANTHER" id="PTHR12917">
    <property type="entry name" value="ASPARTYL PROTEASE DDI-RELATED"/>
    <property type="match status" value="1"/>
</dbReference>
<dbReference type="PROSITE" id="PS50175">
    <property type="entry name" value="ASP_PROT_RETROV"/>
    <property type="match status" value="1"/>
</dbReference>
<evidence type="ECO:0000256" key="1">
    <source>
        <dbReference type="ARBA" id="ARBA00009136"/>
    </source>
</evidence>
<comment type="similarity">
    <text evidence="1">Belongs to the DDI1 family.</text>
</comment>
<keyword evidence="4" id="KW-0378">Hydrolase</keyword>
<reference evidence="7 8" key="1">
    <citation type="journal article" date="2018" name="Gigascience">
        <title>Genomes of trombidid mites reveal novel predicted allergens and laterally-transferred genes associated with secondary metabolism.</title>
        <authorList>
            <person name="Dong X."/>
            <person name="Chaisiri K."/>
            <person name="Xia D."/>
            <person name="Armstrong S.D."/>
            <person name="Fang Y."/>
            <person name="Donnelly M.J."/>
            <person name="Kadowaki T."/>
            <person name="McGarry J.W."/>
            <person name="Darby A.C."/>
            <person name="Makepeace B.L."/>
        </authorList>
    </citation>
    <scope>NUCLEOTIDE SEQUENCE [LARGE SCALE GENOMIC DNA]</scope>
    <source>
        <strain evidence="7">UoL-UT</strain>
    </source>
</reference>
<dbReference type="PANTHER" id="PTHR12917:SF1">
    <property type="entry name" value="AT13091P"/>
    <property type="match status" value="1"/>
</dbReference>
<dbReference type="InterPro" id="IPR021109">
    <property type="entry name" value="Peptidase_aspartic_dom_sf"/>
</dbReference>
<feature type="compositionally biased region" description="Low complexity" evidence="5">
    <location>
        <begin position="422"/>
        <end position="438"/>
    </location>
</feature>
<evidence type="ECO:0000256" key="2">
    <source>
        <dbReference type="ARBA" id="ARBA00022670"/>
    </source>
</evidence>
<dbReference type="VEuPathDB" id="VectorBase:LDEU002322"/>
<dbReference type="InterPro" id="IPR019103">
    <property type="entry name" value="Peptidase_aspartic_DDI1-type"/>
</dbReference>
<keyword evidence="3" id="KW-0064">Aspartyl protease</keyword>
<dbReference type="GO" id="GO:0006508">
    <property type="term" value="P:proteolysis"/>
    <property type="evidence" value="ECO:0007669"/>
    <property type="project" value="UniProtKB-KW"/>
</dbReference>
<dbReference type="GO" id="GO:0004190">
    <property type="term" value="F:aspartic-type endopeptidase activity"/>
    <property type="evidence" value="ECO:0007669"/>
    <property type="project" value="UniProtKB-KW"/>
</dbReference>
<dbReference type="EMBL" id="NCKV01000794">
    <property type="protein sequence ID" value="RWS29717.1"/>
    <property type="molecule type" value="Genomic_DNA"/>
</dbReference>
<keyword evidence="8" id="KW-1185">Reference proteome</keyword>
<dbReference type="Gene3D" id="2.40.70.10">
    <property type="entry name" value="Acid Proteases"/>
    <property type="match status" value="2"/>
</dbReference>
<evidence type="ECO:0000256" key="5">
    <source>
        <dbReference type="SAM" id="MobiDB-lite"/>
    </source>
</evidence>
<evidence type="ECO:0000313" key="8">
    <source>
        <dbReference type="Proteomes" id="UP000288716"/>
    </source>
</evidence>
<keyword evidence="2" id="KW-0645">Protease</keyword>
<evidence type="ECO:0000256" key="3">
    <source>
        <dbReference type="ARBA" id="ARBA00022750"/>
    </source>
</evidence>
<dbReference type="InterPro" id="IPR001969">
    <property type="entry name" value="Aspartic_peptidase_AS"/>
</dbReference>
<feature type="region of interest" description="Disordered" evidence="5">
    <location>
        <begin position="407"/>
        <end position="466"/>
    </location>
</feature>
<evidence type="ECO:0000313" key="7">
    <source>
        <dbReference type="EMBL" id="RWS29717.1"/>
    </source>
</evidence>
<dbReference type="OrthoDB" id="10441063at2759"/>
<name>A0A443SQB9_9ACAR</name>
<dbReference type="Pfam" id="PF09668">
    <property type="entry name" value="Asp_protease"/>
    <property type="match status" value="2"/>
</dbReference>
<dbReference type="PROSITE" id="PS00141">
    <property type="entry name" value="ASP_PROTEASE"/>
    <property type="match status" value="1"/>
</dbReference>
<evidence type="ECO:0000256" key="4">
    <source>
        <dbReference type="ARBA" id="ARBA00022801"/>
    </source>
</evidence>
<organism evidence="7 8">
    <name type="scientific">Leptotrombidium deliense</name>
    <dbReference type="NCBI Taxonomy" id="299467"/>
    <lineage>
        <taxon>Eukaryota</taxon>
        <taxon>Metazoa</taxon>
        <taxon>Ecdysozoa</taxon>
        <taxon>Arthropoda</taxon>
        <taxon>Chelicerata</taxon>
        <taxon>Arachnida</taxon>
        <taxon>Acari</taxon>
        <taxon>Acariformes</taxon>
        <taxon>Trombidiformes</taxon>
        <taxon>Prostigmata</taxon>
        <taxon>Anystina</taxon>
        <taxon>Parasitengona</taxon>
        <taxon>Trombiculoidea</taxon>
        <taxon>Trombiculidae</taxon>
        <taxon>Leptotrombidium</taxon>
    </lineage>
</organism>
<gene>
    <name evidence="7" type="ORF">B4U80_12703</name>
</gene>
<accession>A0A443SQB9</accession>
<comment type="caution">
    <text evidence="7">The sequence shown here is derived from an EMBL/GenBank/DDBJ whole genome shotgun (WGS) entry which is preliminary data.</text>
</comment>
<dbReference type="SUPFAM" id="SSF50630">
    <property type="entry name" value="Acid proteases"/>
    <property type="match status" value="2"/>
</dbReference>
<sequence>MGNTDSKESTREQPPDDIKGNAALHDFIEDECPVLNKAILSTDQGFRDSVVSEFNNVFKDKHFNSISDVITCMELKRKQRIEYLKSITAERFAMTPAVKFPCIAIRVNGKIAMAFVDTGCGMSCVTRRAASNIGLDGTVVSNVTGLASGFGNHTEIIGILPNIAVQSGDMLFQVTFVVIEKASADFIILGADFITKNKLKLNFRKGEVIFPRRIMEQQTVRFIPPMKGEESEAKLIIRMVENMNIPRAVGFLPHVVNQRNIFLNVRINNFPVQVMIDSGAEASMITGTAASHIKLFKFTDLSMHRVSQGLGPVVIIGRIPPIPIEFDEKTTLFISFDVLNGSEQEMIILGSDFLTFYGCEIDFDKNVLEISLDKKRSYKLREKQKDTSEVANLLKDCGLEKLLGIDSQLNDDKPKGQSRPQSTSSSDDNYKSSSSETSPEPVILKPFKDANIQKKEKEPPKDEFVDMSLESLSAATFSL</sequence>
<dbReference type="AlphaFoldDB" id="A0A443SQB9"/>
<feature type="region of interest" description="Disordered" evidence="5">
    <location>
        <begin position="1"/>
        <end position="20"/>
    </location>
</feature>
<feature type="compositionally biased region" description="Basic and acidic residues" evidence="5">
    <location>
        <begin position="446"/>
        <end position="464"/>
    </location>
</feature>
<evidence type="ECO:0000259" key="6">
    <source>
        <dbReference type="PROSITE" id="PS50175"/>
    </source>
</evidence>
<feature type="compositionally biased region" description="Basic and acidic residues" evidence="5">
    <location>
        <begin position="1"/>
        <end position="19"/>
    </location>
</feature>